<dbReference type="PANTHER" id="PTHR13774">
    <property type="entry name" value="PHENAZINE BIOSYNTHESIS PROTEIN"/>
    <property type="match status" value="1"/>
</dbReference>
<keyword evidence="3" id="KW-1185">Reference proteome</keyword>
<gene>
    <name evidence="2" type="ORF">EV192_105282</name>
</gene>
<evidence type="ECO:0000313" key="2">
    <source>
        <dbReference type="EMBL" id="TCO58217.1"/>
    </source>
</evidence>
<dbReference type="EMBL" id="SLWS01000005">
    <property type="protein sequence ID" value="TCO58217.1"/>
    <property type="molecule type" value="Genomic_DNA"/>
</dbReference>
<dbReference type="Pfam" id="PF02567">
    <property type="entry name" value="PhzC-PhzF"/>
    <property type="match status" value="1"/>
</dbReference>
<name>A0A4R2JHM2_9PSEU</name>
<dbReference type="InterPro" id="IPR003719">
    <property type="entry name" value="Phenazine_PhzF-like"/>
</dbReference>
<comment type="caution">
    <text evidence="2">The sequence shown here is derived from an EMBL/GenBank/DDBJ whole genome shotgun (WGS) entry which is preliminary data.</text>
</comment>
<dbReference type="GO" id="GO:0016853">
    <property type="term" value="F:isomerase activity"/>
    <property type="evidence" value="ECO:0007669"/>
    <property type="project" value="UniProtKB-KW"/>
</dbReference>
<sequence>MHPYVVADVFTSQPLKGNPVAVFTAGQDVPESLMQDIAREMNLSETVFVLPSTVADAKVRIFTPTIELPFAGHPVLGTAYVLGQSTPSTAITLETGSGVVPVELTRQDDGQITLGRMSQPVPTWREFADAGELLAALGVRYSVLPVEIYDNGARHLYVMLDNFDVVAALKPNLSVLAGLPQVGVSCFAGSGTTWKTRMFGPSVGVMEDPATGSAAGPLAVHLVRHGKVAFGTEIEISQGAELKRPSTLYARVSGAGANVTAVEVAGAAVITAHGQLAL</sequence>
<reference evidence="2 3" key="1">
    <citation type="submission" date="2019-03" db="EMBL/GenBank/DDBJ databases">
        <title>Genomic Encyclopedia of Type Strains, Phase IV (KMG-IV): sequencing the most valuable type-strain genomes for metagenomic binning, comparative biology and taxonomic classification.</title>
        <authorList>
            <person name="Goeker M."/>
        </authorList>
    </citation>
    <scope>NUCLEOTIDE SEQUENCE [LARGE SCALE GENOMIC DNA]</scope>
    <source>
        <strain evidence="2 3">DSM 45934</strain>
    </source>
</reference>
<dbReference type="GO" id="GO:0005737">
    <property type="term" value="C:cytoplasm"/>
    <property type="evidence" value="ECO:0007669"/>
    <property type="project" value="TreeGrafter"/>
</dbReference>
<dbReference type="AlphaFoldDB" id="A0A4R2JHM2"/>
<proteinExistence type="predicted"/>
<dbReference type="RefSeq" id="WP_132118816.1">
    <property type="nucleotide sequence ID" value="NZ_SLWS01000005.1"/>
</dbReference>
<dbReference type="OrthoDB" id="9788221at2"/>
<protein>
    <submittedName>
        <fullName evidence="2">Trans-2,3-dihydro-3-hydroxyanthranilate isomerase</fullName>
    </submittedName>
</protein>
<dbReference type="Proteomes" id="UP000295680">
    <property type="component" value="Unassembled WGS sequence"/>
</dbReference>
<dbReference type="PANTHER" id="PTHR13774:SF32">
    <property type="entry name" value="ANTISENSE-ENHANCING SEQUENCE 1"/>
    <property type="match status" value="1"/>
</dbReference>
<accession>A0A4R2JHM2</accession>
<dbReference type="PIRSF" id="PIRSF016184">
    <property type="entry name" value="PhzC_PhzF"/>
    <property type="match status" value="1"/>
</dbReference>
<evidence type="ECO:0000313" key="3">
    <source>
        <dbReference type="Proteomes" id="UP000295680"/>
    </source>
</evidence>
<dbReference type="SUPFAM" id="SSF54506">
    <property type="entry name" value="Diaminopimelate epimerase-like"/>
    <property type="match status" value="1"/>
</dbReference>
<evidence type="ECO:0000256" key="1">
    <source>
        <dbReference type="PIRSR" id="PIRSR016184-1"/>
    </source>
</evidence>
<keyword evidence="2" id="KW-0413">Isomerase</keyword>
<dbReference type="NCBIfam" id="TIGR00654">
    <property type="entry name" value="PhzF_family"/>
    <property type="match status" value="1"/>
</dbReference>
<organism evidence="2 3">
    <name type="scientific">Actinocrispum wychmicini</name>
    <dbReference type="NCBI Taxonomy" id="1213861"/>
    <lineage>
        <taxon>Bacteria</taxon>
        <taxon>Bacillati</taxon>
        <taxon>Actinomycetota</taxon>
        <taxon>Actinomycetes</taxon>
        <taxon>Pseudonocardiales</taxon>
        <taxon>Pseudonocardiaceae</taxon>
        <taxon>Actinocrispum</taxon>
    </lineage>
</organism>
<dbReference type="Gene3D" id="3.10.310.10">
    <property type="entry name" value="Diaminopimelate Epimerase, Chain A, domain 1"/>
    <property type="match status" value="2"/>
</dbReference>
<feature type="active site" evidence="1">
    <location>
        <position position="45"/>
    </location>
</feature>